<evidence type="ECO:0000313" key="6">
    <source>
        <dbReference type="EMBL" id="OAF68106.1"/>
    </source>
</evidence>
<reference evidence="6 7" key="1">
    <citation type="submission" date="2016-04" db="EMBL/GenBank/DDBJ databases">
        <title>The genome of Intoshia linei affirms orthonectids as highly simplified spiralians.</title>
        <authorList>
            <person name="Mikhailov K.V."/>
            <person name="Slusarev G.S."/>
            <person name="Nikitin M.A."/>
            <person name="Logacheva M.D."/>
            <person name="Penin A."/>
            <person name="Aleoshin V."/>
            <person name="Panchin Y.V."/>
        </authorList>
    </citation>
    <scope>NUCLEOTIDE SEQUENCE [LARGE SCALE GENOMIC DNA]</scope>
    <source>
        <strain evidence="6">Intl2013</strain>
        <tissue evidence="6">Whole animal</tissue>
    </source>
</reference>
<dbReference type="GO" id="GO:0032216">
    <property type="term" value="F:glucosaminyl-phosphatidylinositol O-acyltransferase activity"/>
    <property type="evidence" value="ECO:0007669"/>
    <property type="project" value="TreeGrafter"/>
</dbReference>
<proteinExistence type="predicted"/>
<sequence length="375" mass="43571">MLFEYLIIPTNFVIIQDIFNRCVVNAEKRSTRNAVLFFILTTFLQVLLFTYFSDYQSILFFILMAMHVIPLSLRLPKLISLNKKKLQHNYIQILKKCVLALVNIVNLMIFAADFVVFPRKFLKSTSVIGHTYSLMDCGTMYFIFINSIFGIILLESKKFKIKILFKQCTKLLIIGFIRLSITTLSGYSVQVQEYGKHLNFFFILAFVKILCGILNRYITKTIMSMFLCGCSFFFIYEITLYYGVKYFILTDIKRTNFLIANREAIFVLGLIYNLSHYRTLVNGQEYFGVFTICFIMMIPLIIINVYNTLKSETSTDRLMYLKLSHVFLVFLLANVLTGLFNISINTKNLGNIAGVLMITLHYGICKSFQIYLNVK</sequence>
<feature type="transmembrane region" description="Helical" evidence="5">
    <location>
        <begin position="34"/>
        <end position="52"/>
    </location>
</feature>
<feature type="transmembrane region" description="Helical" evidence="5">
    <location>
        <begin position="58"/>
        <end position="76"/>
    </location>
</feature>
<organism evidence="6 7">
    <name type="scientific">Intoshia linei</name>
    <dbReference type="NCBI Taxonomy" id="1819745"/>
    <lineage>
        <taxon>Eukaryota</taxon>
        <taxon>Metazoa</taxon>
        <taxon>Spiralia</taxon>
        <taxon>Lophotrochozoa</taxon>
        <taxon>Mesozoa</taxon>
        <taxon>Orthonectida</taxon>
        <taxon>Rhopaluridae</taxon>
        <taxon>Intoshia</taxon>
    </lineage>
</organism>
<dbReference type="GO" id="GO:0005783">
    <property type="term" value="C:endoplasmic reticulum"/>
    <property type="evidence" value="ECO:0007669"/>
    <property type="project" value="TreeGrafter"/>
</dbReference>
<evidence type="ECO:0000313" key="7">
    <source>
        <dbReference type="Proteomes" id="UP000078046"/>
    </source>
</evidence>
<evidence type="ECO:0000256" key="5">
    <source>
        <dbReference type="SAM" id="Phobius"/>
    </source>
</evidence>
<feature type="transmembrane region" description="Helical" evidence="5">
    <location>
        <begin position="286"/>
        <end position="306"/>
    </location>
</feature>
<dbReference type="EMBL" id="LWCA01000513">
    <property type="protein sequence ID" value="OAF68106.1"/>
    <property type="molecule type" value="Genomic_DNA"/>
</dbReference>
<keyword evidence="2 5" id="KW-0812">Transmembrane</keyword>
<feature type="transmembrane region" description="Helical" evidence="5">
    <location>
        <begin position="138"/>
        <end position="156"/>
    </location>
</feature>
<keyword evidence="7" id="KW-1185">Reference proteome</keyword>
<accession>A0A177B1K9</accession>
<name>A0A177B1K9_9BILA</name>
<dbReference type="Proteomes" id="UP000078046">
    <property type="component" value="Unassembled WGS sequence"/>
</dbReference>
<dbReference type="InterPro" id="IPR009447">
    <property type="entry name" value="PIGW/GWT1"/>
</dbReference>
<feature type="transmembrane region" description="Helical" evidence="5">
    <location>
        <begin position="200"/>
        <end position="218"/>
    </location>
</feature>
<feature type="transmembrane region" description="Helical" evidence="5">
    <location>
        <begin position="256"/>
        <end position="274"/>
    </location>
</feature>
<comment type="subcellular location">
    <subcellularLocation>
        <location evidence="1">Membrane</location>
        <topology evidence="1">Multi-pass membrane protein</topology>
    </subcellularLocation>
</comment>
<evidence type="ECO:0000256" key="3">
    <source>
        <dbReference type="ARBA" id="ARBA00022989"/>
    </source>
</evidence>
<dbReference type="OrthoDB" id="15270at2759"/>
<feature type="transmembrane region" description="Helical" evidence="5">
    <location>
        <begin position="97"/>
        <end position="118"/>
    </location>
</feature>
<keyword evidence="3 5" id="KW-1133">Transmembrane helix</keyword>
<comment type="caution">
    <text evidence="6">The sequence shown here is derived from an EMBL/GenBank/DDBJ whole genome shotgun (WGS) entry which is preliminary data.</text>
</comment>
<dbReference type="PANTHER" id="PTHR20661:SF0">
    <property type="entry name" value="PHOSPHATIDYLINOSITOL-GLYCAN BIOSYNTHESIS CLASS W PROTEIN"/>
    <property type="match status" value="1"/>
</dbReference>
<dbReference type="AlphaFoldDB" id="A0A177B1K9"/>
<dbReference type="GO" id="GO:0016020">
    <property type="term" value="C:membrane"/>
    <property type="evidence" value="ECO:0007669"/>
    <property type="project" value="UniProtKB-SubCell"/>
</dbReference>
<feature type="transmembrane region" description="Helical" evidence="5">
    <location>
        <begin position="352"/>
        <end position="372"/>
    </location>
</feature>
<evidence type="ECO:0008006" key="8">
    <source>
        <dbReference type="Google" id="ProtNLM"/>
    </source>
</evidence>
<evidence type="ECO:0000256" key="1">
    <source>
        <dbReference type="ARBA" id="ARBA00004141"/>
    </source>
</evidence>
<dbReference type="GO" id="GO:0072659">
    <property type="term" value="P:protein localization to plasma membrane"/>
    <property type="evidence" value="ECO:0007669"/>
    <property type="project" value="TreeGrafter"/>
</dbReference>
<dbReference type="GO" id="GO:0006506">
    <property type="term" value="P:GPI anchor biosynthetic process"/>
    <property type="evidence" value="ECO:0007669"/>
    <property type="project" value="InterPro"/>
</dbReference>
<dbReference type="Pfam" id="PF06423">
    <property type="entry name" value="GWT1"/>
    <property type="match status" value="1"/>
</dbReference>
<evidence type="ECO:0000256" key="2">
    <source>
        <dbReference type="ARBA" id="ARBA00022692"/>
    </source>
</evidence>
<feature type="transmembrane region" description="Helical" evidence="5">
    <location>
        <begin position="225"/>
        <end position="244"/>
    </location>
</feature>
<protein>
    <recommendedName>
        <fullName evidence="8">Phosphatidylinositol-glycan biosynthesis class W protein</fullName>
    </recommendedName>
</protein>
<keyword evidence="4 5" id="KW-0472">Membrane</keyword>
<feature type="transmembrane region" description="Helical" evidence="5">
    <location>
        <begin position="318"/>
        <end position="340"/>
    </location>
</feature>
<dbReference type="PANTHER" id="PTHR20661">
    <property type="entry name" value="PHOSPHATIDYLINOSITOL-GLYCAN BIOSYNTHESIS CLASS W PROTEIN"/>
    <property type="match status" value="1"/>
</dbReference>
<gene>
    <name evidence="6" type="ORF">A3Q56_04172</name>
</gene>
<evidence type="ECO:0000256" key="4">
    <source>
        <dbReference type="ARBA" id="ARBA00023136"/>
    </source>
</evidence>